<dbReference type="Gene3D" id="2.170.150.80">
    <property type="entry name" value="NAC domain"/>
    <property type="match status" value="1"/>
</dbReference>
<dbReference type="GO" id="GO:0003677">
    <property type="term" value="F:DNA binding"/>
    <property type="evidence" value="ECO:0007669"/>
    <property type="project" value="UniProtKB-KW"/>
</dbReference>
<dbReference type="FunFam" id="2.170.150.80:FF:000002">
    <property type="entry name" value="Nac domain-containing protein 86"/>
    <property type="match status" value="1"/>
</dbReference>
<dbReference type="PROSITE" id="PS51005">
    <property type="entry name" value="NAC"/>
    <property type="match status" value="1"/>
</dbReference>
<dbReference type="GO" id="GO:0006355">
    <property type="term" value="P:regulation of DNA-templated transcription"/>
    <property type="evidence" value="ECO:0007669"/>
    <property type="project" value="InterPro"/>
</dbReference>
<dbReference type="OrthoDB" id="1919458at2759"/>
<dbReference type="Proteomes" id="UP001055439">
    <property type="component" value="Chromosome 7"/>
</dbReference>
<keyword evidence="4" id="KW-0804">Transcription</keyword>
<dbReference type="InterPro" id="IPR036093">
    <property type="entry name" value="NAC_dom_sf"/>
</dbReference>
<protein>
    <submittedName>
        <fullName evidence="7">No apical meristem (NAM) protein</fullName>
    </submittedName>
</protein>
<keyword evidence="3" id="KW-0238">DNA-binding</keyword>
<dbReference type="GO" id="GO:0005634">
    <property type="term" value="C:nucleus"/>
    <property type="evidence" value="ECO:0007669"/>
    <property type="project" value="UniProtKB-SubCell"/>
</dbReference>
<evidence type="ECO:0000256" key="2">
    <source>
        <dbReference type="ARBA" id="ARBA00023015"/>
    </source>
</evidence>
<dbReference type="PANTHER" id="PTHR31744">
    <property type="entry name" value="PROTEIN CUP-SHAPED COTYLEDON 2-RELATED"/>
    <property type="match status" value="1"/>
</dbReference>
<keyword evidence="8" id="KW-1185">Reference proteome</keyword>
<evidence type="ECO:0000313" key="7">
    <source>
        <dbReference type="EMBL" id="URE20821.1"/>
    </source>
</evidence>
<dbReference type="SUPFAM" id="SSF101941">
    <property type="entry name" value="NAC domain"/>
    <property type="match status" value="1"/>
</dbReference>
<proteinExistence type="predicted"/>
<dbReference type="PANTHER" id="PTHR31744:SF230">
    <property type="entry name" value="NAC DOMAIN-CONTAINING PROTEIN"/>
    <property type="match status" value="1"/>
</dbReference>
<keyword evidence="5" id="KW-0539">Nucleus</keyword>
<feature type="domain" description="NAC" evidence="6">
    <location>
        <begin position="7"/>
        <end position="192"/>
    </location>
</feature>
<keyword evidence="2" id="KW-0805">Transcription regulation</keyword>
<gene>
    <name evidence="7" type="ORF">MUK42_10682</name>
</gene>
<dbReference type="Pfam" id="PF02365">
    <property type="entry name" value="NAM"/>
    <property type="match status" value="1"/>
</dbReference>
<evidence type="ECO:0000313" key="8">
    <source>
        <dbReference type="Proteomes" id="UP001055439"/>
    </source>
</evidence>
<name>A0A9E7GT14_9LILI</name>
<evidence type="ECO:0000256" key="3">
    <source>
        <dbReference type="ARBA" id="ARBA00023125"/>
    </source>
</evidence>
<sequence>MNTISHVPPGFRFHPTDEELVDYYLRKKVAARKIDLDVIKDVDLYKIEPWDLQEICRIGAEEQNEWYFFSHKDKKYPTGTRTNRATTAGFWKATGRDKPIYSKHRLVGMRKTLVYYKGRAPNGQKSDWIMHEYRLETSENGPPQASLFSFILHLLMSKTNRTTMTHSQHAFISTLIFFFKEEGWVVCRVFKKRVPTARKASDELPWYDEQGSFMQDIESPKRTMPQPAMEYHHHHQLYSYKREIKLHYRSPHEALDHELPPVEPPMIFSYLNHGDSLQRLIFSENEAVQPRHQLQATSTDNNDENVSQASDQVTDWRILDKFVAAQLSHDGSKKPIYSDEDDLLQVADEQEVAVEFPSTSTSSCQMYPWK</sequence>
<evidence type="ECO:0000256" key="5">
    <source>
        <dbReference type="ARBA" id="ARBA00023242"/>
    </source>
</evidence>
<dbReference type="AlphaFoldDB" id="A0A9E7GT14"/>
<reference evidence="7" key="1">
    <citation type="submission" date="2022-05" db="EMBL/GenBank/DDBJ databases">
        <title>The Musa troglodytarum L. genome provides insights into the mechanism of non-climacteric behaviour and enrichment of carotenoids.</title>
        <authorList>
            <person name="Wang J."/>
        </authorList>
    </citation>
    <scope>NUCLEOTIDE SEQUENCE</scope>
    <source>
        <tissue evidence="7">Leaf</tissue>
    </source>
</reference>
<evidence type="ECO:0000256" key="4">
    <source>
        <dbReference type="ARBA" id="ARBA00023163"/>
    </source>
</evidence>
<organism evidence="7 8">
    <name type="scientific">Musa troglodytarum</name>
    <name type="common">fe'i banana</name>
    <dbReference type="NCBI Taxonomy" id="320322"/>
    <lineage>
        <taxon>Eukaryota</taxon>
        <taxon>Viridiplantae</taxon>
        <taxon>Streptophyta</taxon>
        <taxon>Embryophyta</taxon>
        <taxon>Tracheophyta</taxon>
        <taxon>Spermatophyta</taxon>
        <taxon>Magnoliopsida</taxon>
        <taxon>Liliopsida</taxon>
        <taxon>Zingiberales</taxon>
        <taxon>Musaceae</taxon>
        <taxon>Musa</taxon>
    </lineage>
</organism>
<evidence type="ECO:0000256" key="1">
    <source>
        <dbReference type="ARBA" id="ARBA00004123"/>
    </source>
</evidence>
<comment type="subcellular location">
    <subcellularLocation>
        <location evidence="1">Nucleus</location>
    </subcellularLocation>
</comment>
<evidence type="ECO:0000259" key="6">
    <source>
        <dbReference type="PROSITE" id="PS51005"/>
    </source>
</evidence>
<dbReference type="InterPro" id="IPR003441">
    <property type="entry name" value="NAC-dom"/>
</dbReference>
<accession>A0A9E7GT14</accession>
<dbReference type="EMBL" id="CP097509">
    <property type="protein sequence ID" value="URE20821.1"/>
    <property type="molecule type" value="Genomic_DNA"/>
</dbReference>